<keyword evidence="3" id="KW-1185">Reference proteome</keyword>
<feature type="compositionally biased region" description="Low complexity" evidence="1">
    <location>
        <begin position="32"/>
        <end position="43"/>
    </location>
</feature>
<comment type="caution">
    <text evidence="2">The sequence shown here is derived from an EMBL/GenBank/DDBJ whole genome shotgun (WGS) entry which is preliminary data.</text>
</comment>
<reference evidence="3" key="1">
    <citation type="journal article" date="2019" name="Nat. Commun.">
        <title>The genome of broomcorn millet.</title>
        <authorList>
            <person name="Zou C."/>
            <person name="Miki D."/>
            <person name="Li D."/>
            <person name="Tang Q."/>
            <person name="Xiao L."/>
            <person name="Rajput S."/>
            <person name="Deng P."/>
            <person name="Jia W."/>
            <person name="Huang R."/>
            <person name="Zhang M."/>
            <person name="Sun Y."/>
            <person name="Hu J."/>
            <person name="Fu X."/>
            <person name="Schnable P.S."/>
            <person name="Li F."/>
            <person name="Zhang H."/>
            <person name="Feng B."/>
            <person name="Zhu X."/>
            <person name="Liu R."/>
            <person name="Schnable J.C."/>
            <person name="Zhu J.-K."/>
            <person name="Zhang H."/>
        </authorList>
    </citation>
    <scope>NUCLEOTIDE SEQUENCE [LARGE SCALE GENOMIC DNA]</scope>
</reference>
<dbReference type="Proteomes" id="UP000275267">
    <property type="component" value="Unassembled WGS sequence"/>
</dbReference>
<feature type="compositionally biased region" description="Basic and acidic residues" evidence="1">
    <location>
        <begin position="53"/>
        <end position="71"/>
    </location>
</feature>
<gene>
    <name evidence="2" type="ORF">C2845_PM12G16310</name>
</gene>
<dbReference type="EMBL" id="PQIB02000012">
    <property type="protein sequence ID" value="RLM79095.1"/>
    <property type="molecule type" value="Genomic_DNA"/>
</dbReference>
<protein>
    <submittedName>
        <fullName evidence="2">Uncharacterized protein</fullName>
    </submittedName>
</protein>
<name>A0A3L6QH23_PANMI</name>
<proteinExistence type="predicted"/>
<feature type="compositionally biased region" description="Basic residues" evidence="1">
    <location>
        <begin position="22"/>
        <end position="31"/>
    </location>
</feature>
<organism evidence="2 3">
    <name type="scientific">Panicum miliaceum</name>
    <name type="common">Proso millet</name>
    <name type="synonym">Broomcorn millet</name>
    <dbReference type="NCBI Taxonomy" id="4540"/>
    <lineage>
        <taxon>Eukaryota</taxon>
        <taxon>Viridiplantae</taxon>
        <taxon>Streptophyta</taxon>
        <taxon>Embryophyta</taxon>
        <taxon>Tracheophyta</taxon>
        <taxon>Spermatophyta</taxon>
        <taxon>Magnoliopsida</taxon>
        <taxon>Liliopsida</taxon>
        <taxon>Poales</taxon>
        <taxon>Poaceae</taxon>
        <taxon>PACMAD clade</taxon>
        <taxon>Panicoideae</taxon>
        <taxon>Panicodae</taxon>
        <taxon>Paniceae</taxon>
        <taxon>Panicinae</taxon>
        <taxon>Panicum</taxon>
        <taxon>Panicum sect. Panicum</taxon>
    </lineage>
</organism>
<accession>A0A3L6QH23</accession>
<evidence type="ECO:0000313" key="2">
    <source>
        <dbReference type="EMBL" id="RLM79095.1"/>
    </source>
</evidence>
<dbReference type="AlphaFoldDB" id="A0A3L6QH23"/>
<sequence>MLRRRRPDRHCCSPPTTGPASRRARLARLRRSSPAACPAPRLLAHGRPGAVRGDGEARLHEREHPRVGEERVPSLLEGGRVRVGGLLDRSAEVAHRAEVVVSHERERPRVGEERIPALPDGVRLRAAASPPRRCRGLRRGAHELGLFSPCIAVTGRPQGIPRLPQLCVLVPCHLTGRVILHPAALCRRRIRALRGCRPRRAGGPREPAGFVWLSTTGTFFVRLVAPACSNIDSSARLAQNARIVSVFYRHAGSRSDKL</sequence>
<feature type="region of interest" description="Disordered" evidence="1">
    <location>
        <begin position="1"/>
        <end position="71"/>
    </location>
</feature>
<evidence type="ECO:0000256" key="1">
    <source>
        <dbReference type="SAM" id="MobiDB-lite"/>
    </source>
</evidence>
<evidence type="ECO:0000313" key="3">
    <source>
        <dbReference type="Proteomes" id="UP000275267"/>
    </source>
</evidence>